<organism evidence="9 10">
    <name type="scientific">Rhodovastum atsumiense</name>
    <dbReference type="NCBI Taxonomy" id="504468"/>
    <lineage>
        <taxon>Bacteria</taxon>
        <taxon>Pseudomonadati</taxon>
        <taxon>Pseudomonadota</taxon>
        <taxon>Alphaproteobacteria</taxon>
        <taxon>Acetobacterales</taxon>
        <taxon>Acetobacteraceae</taxon>
        <taxon>Rhodovastum</taxon>
    </lineage>
</organism>
<keyword evidence="6 7" id="KW-0472">Membrane</keyword>
<dbReference type="InterPro" id="IPR050366">
    <property type="entry name" value="BP-dependent_transpt_permease"/>
</dbReference>
<keyword evidence="5 7" id="KW-1133">Transmembrane helix</keyword>
<dbReference type="SUPFAM" id="SSF161098">
    <property type="entry name" value="MetI-like"/>
    <property type="match status" value="1"/>
</dbReference>
<protein>
    <submittedName>
        <fullName evidence="9">ABC transporter permease</fullName>
    </submittedName>
</protein>
<dbReference type="PROSITE" id="PS50928">
    <property type="entry name" value="ABC_TM1"/>
    <property type="match status" value="1"/>
</dbReference>
<accession>A0A5M6IV04</accession>
<feature type="transmembrane region" description="Helical" evidence="7">
    <location>
        <begin position="133"/>
        <end position="163"/>
    </location>
</feature>
<name>A0A5M6IV04_9PROT</name>
<proteinExistence type="inferred from homology"/>
<evidence type="ECO:0000259" key="8">
    <source>
        <dbReference type="PROSITE" id="PS50928"/>
    </source>
</evidence>
<keyword evidence="2 7" id="KW-0813">Transport</keyword>
<comment type="subcellular location">
    <subcellularLocation>
        <location evidence="1 7">Cell membrane</location>
        <topology evidence="1 7">Multi-pass membrane protein</topology>
    </subcellularLocation>
</comment>
<dbReference type="PANTHER" id="PTHR43386">
    <property type="entry name" value="OLIGOPEPTIDE TRANSPORT SYSTEM PERMEASE PROTEIN APPC"/>
    <property type="match status" value="1"/>
</dbReference>
<keyword evidence="3" id="KW-1003">Cell membrane</keyword>
<dbReference type="Pfam" id="PF00528">
    <property type="entry name" value="BPD_transp_1"/>
    <property type="match status" value="1"/>
</dbReference>
<feature type="transmembrane region" description="Helical" evidence="7">
    <location>
        <begin position="206"/>
        <end position="231"/>
    </location>
</feature>
<comment type="similarity">
    <text evidence="7">Belongs to the binding-protein-dependent transport system permease family.</text>
</comment>
<dbReference type="GO" id="GO:0005886">
    <property type="term" value="C:plasma membrane"/>
    <property type="evidence" value="ECO:0007669"/>
    <property type="project" value="UniProtKB-SubCell"/>
</dbReference>
<feature type="transmembrane region" description="Helical" evidence="7">
    <location>
        <begin position="251"/>
        <end position="269"/>
    </location>
</feature>
<dbReference type="Proteomes" id="UP000325255">
    <property type="component" value="Unassembled WGS sequence"/>
</dbReference>
<evidence type="ECO:0000313" key="10">
    <source>
        <dbReference type="Proteomes" id="UP000325255"/>
    </source>
</evidence>
<keyword evidence="10" id="KW-1185">Reference proteome</keyword>
<feature type="domain" description="ABC transmembrane type-1" evidence="8">
    <location>
        <begin position="84"/>
        <end position="273"/>
    </location>
</feature>
<feature type="transmembrane region" description="Helical" evidence="7">
    <location>
        <begin position="175"/>
        <end position="194"/>
    </location>
</feature>
<evidence type="ECO:0000256" key="1">
    <source>
        <dbReference type="ARBA" id="ARBA00004651"/>
    </source>
</evidence>
<feature type="transmembrane region" description="Helical" evidence="7">
    <location>
        <begin position="23"/>
        <end position="44"/>
    </location>
</feature>
<evidence type="ECO:0000256" key="7">
    <source>
        <dbReference type="RuleBase" id="RU363032"/>
    </source>
</evidence>
<evidence type="ECO:0000256" key="3">
    <source>
        <dbReference type="ARBA" id="ARBA00022475"/>
    </source>
</evidence>
<dbReference type="EMBL" id="VWPK01000014">
    <property type="protein sequence ID" value="KAA5612140.1"/>
    <property type="molecule type" value="Genomic_DNA"/>
</dbReference>
<dbReference type="Gene3D" id="1.10.3720.10">
    <property type="entry name" value="MetI-like"/>
    <property type="match status" value="1"/>
</dbReference>
<dbReference type="InterPro" id="IPR000515">
    <property type="entry name" value="MetI-like"/>
</dbReference>
<dbReference type="GO" id="GO:0055085">
    <property type="term" value="P:transmembrane transport"/>
    <property type="evidence" value="ECO:0007669"/>
    <property type="project" value="InterPro"/>
</dbReference>
<sequence length="284" mass="28777">MSGIAIGLGGWRRLKATGWPRPSVVLALLVVGLAGAWALAPGLFTAQDPLRGQPLAALQPPSAAHWFGTDHLGRDLYARTVHAAAVSLRATALAVAVALLGGGAVGLAAGVLGRGSDAALMRLVDVLMAIPSLLLAMAIVTVLGFGTTNVAIAVGVSAAATFARLTRGEVLRCRSAAFVEAATAAGVSGLGVVLRHILPHAAGPVLALATLEFGSAVLAVAALSFLGFGTSPPNPEWGLLIAEGRNFLGTAWWYSTLPGLVVMAVVLAANHLAGWMQDRDEAGP</sequence>
<dbReference type="InterPro" id="IPR035906">
    <property type="entry name" value="MetI-like_sf"/>
</dbReference>
<dbReference type="PANTHER" id="PTHR43386:SF25">
    <property type="entry name" value="PEPTIDE ABC TRANSPORTER PERMEASE PROTEIN"/>
    <property type="match status" value="1"/>
</dbReference>
<dbReference type="RefSeq" id="WP_150040747.1">
    <property type="nucleotide sequence ID" value="NZ_OW485601.1"/>
</dbReference>
<dbReference type="CDD" id="cd06261">
    <property type="entry name" value="TM_PBP2"/>
    <property type="match status" value="1"/>
</dbReference>
<evidence type="ECO:0000256" key="6">
    <source>
        <dbReference type="ARBA" id="ARBA00023136"/>
    </source>
</evidence>
<keyword evidence="4 7" id="KW-0812">Transmembrane</keyword>
<dbReference type="AlphaFoldDB" id="A0A5M6IV04"/>
<dbReference type="OrthoDB" id="9774870at2"/>
<evidence type="ECO:0000256" key="4">
    <source>
        <dbReference type="ARBA" id="ARBA00022692"/>
    </source>
</evidence>
<gene>
    <name evidence="9" type="ORF">F1189_10760</name>
</gene>
<evidence type="ECO:0000256" key="5">
    <source>
        <dbReference type="ARBA" id="ARBA00022989"/>
    </source>
</evidence>
<evidence type="ECO:0000256" key="2">
    <source>
        <dbReference type="ARBA" id="ARBA00022448"/>
    </source>
</evidence>
<comment type="caution">
    <text evidence="9">The sequence shown here is derived from an EMBL/GenBank/DDBJ whole genome shotgun (WGS) entry which is preliminary data.</text>
</comment>
<reference evidence="9 10" key="1">
    <citation type="submission" date="2019-09" db="EMBL/GenBank/DDBJ databases">
        <title>Genome sequence of Rhodovastum atsumiense, a diverse member of the Acetobacteraceae family of non-sulfur purple photosynthetic bacteria.</title>
        <authorList>
            <person name="Meyer T."/>
            <person name="Kyndt J."/>
        </authorList>
    </citation>
    <scope>NUCLEOTIDE SEQUENCE [LARGE SCALE GENOMIC DNA]</scope>
    <source>
        <strain evidence="9 10">DSM 21279</strain>
    </source>
</reference>
<evidence type="ECO:0000313" key="9">
    <source>
        <dbReference type="EMBL" id="KAA5612140.1"/>
    </source>
</evidence>
<feature type="transmembrane region" description="Helical" evidence="7">
    <location>
        <begin position="90"/>
        <end position="112"/>
    </location>
</feature>